<sequence>MTAAVLTTRISGRARSISSSSSITQWPKLTLYGDLNMRPFRNIWMLEEIQVPYTHVVCKPWSRVAKSIHPLGKVPALLVEVWHHKYDGSGDGDSKDEKNSSFVVLESAAINTFLGDLARELPSQVLINTTMPLLVPPPATQQRAKYDMLSMFVMTEIDSQSLWIERKHGQLSDVFGDAPAAVIEAKRQFDNALNVMVGEIITNNHGRTGDARDDGEYLLSAGFSAVDIIFAHCCFWAQQIGWLEKKRSVIASSPSSVPVGGSTSTAQESEATTNISPTPLSPELAAYLERCSSRPAFLRAKELRKNQVDDKESLTNSKL</sequence>
<dbReference type="AlphaFoldDB" id="A0ABD3LYH2"/>
<dbReference type="SUPFAM" id="SSF47616">
    <property type="entry name" value="GST C-terminal domain-like"/>
    <property type="match status" value="1"/>
</dbReference>
<evidence type="ECO:0000256" key="2">
    <source>
        <dbReference type="SAM" id="MobiDB-lite"/>
    </source>
</evidence>
<dbReference type="SUPFAM" id="SSF52833">
    <property type="entry name" value="Thioredoxin-like"/>
    <property type="match status" value="1"/>
</dbReference>
<evidence type="ECO:0000313" key="5">
    <source>
        <dbReference type="Proteomes" id="UP001530293"/>
    </source>
</evidence>
<dbReference type="Pfam" id="PF13409">
    <property type="entry name" value="GST_N_2"/>
    <property type="match status" value="1"/>
</dbReference>
<evidence type="ECO:0000256" key="1">
    <source>
        <dbReference type="ARBA" id="ARBA00007409"/>
    </source>
</evidence>
<proteinExistence type="inferred from homology"/>
<evidence type="ECO:0000259" key="3">
    <source>
        <dbReference type="Pfam" id="PF13409"/>
    </source>
</evidence>
<gene>
    <name evidence="4" type="ORF">ACHAWU_007708</name>
</gene>
<dbReference type="EMBL" id="JALLBG020000305">
    <property type="protein sequence ID" value="KAL3756437.1"/>
    <property type="molecule type" value="Genomic_DNA"/>
</dbReference>
<dbReference type="PANTHER" id="PTHR44051">
    <property type="entry name" value="GLUTATHIONE S-TRANSFERASE-RELATED"/>
    <property type="match status" value="1"/>
</dbReference>
<keyword evidence="5" id="KW-1185">Reference proteome</keyword>
<feature type="region of interest" description="Disordered" evidence="2">
    <location>
        <begin position="253"/>
        <end position="280"/>
    </location>
</feature>
<feature type="compositionally biased region" description="Low complexity" evidence="2">
    <location>
        <begin position="253"/>
        <end position="273"/>
    </location>
</feature>
<name>A0ABD3LYH2_9STRA</name>
<organism evidence="4 5">
    <name type="scientific">Discostella pseudostelligera</name>
    <dbReference type="NCBI Taxonomy" id="259834"/>
    <lineage>
        <taxon>Eukaryota</taxon>
        <taxon>Sar</taxon>
        <taxon>Stramenopiles</taxon>
        <taxon>Ochrophyta</taxon>
        <taxon>Bacillariophyta</taxon>
        <taxon>Coscinodiscophyceae</taxon>
        <taxon>Thalassiosirophycidae</taxon>
        <taxon>Stephanodiscales</taxon>
        <taxon>Stephanodiscaceae</taxon>
        <taxon>Discostella</taxon>
    </lineage>
</organism>
<dbReference type="Gene3D" id="3.40.30.10">
    <property type="entry name" value="Glutaredoxin"/>
    <property type="match status" value="1"/>
</dbReference>
<feature type="domain" description="GST N-terminal" evidence="3">
    <location>
        <begin position="41"/>
        <end position="116"/>
    </location>
</feature>
<dbReference type="PANTHER" id="PTHR44051:SF8">
    <property type="entry name" value="GLUTATHIONE S-TRANSFERASE GSTA"/>
    <property type="match status" value="1"/>
</dbReference>
<reference evidence="4 5" key="1">
    <citation type="submission" date="2024-10" db="EMBL/GenBank/DDBJ databases">
        <title>Updated reference genomes for cyclostephanoid diatoms.</title>
        <authorList>
            <person name="Roberts W.R."/>
            <person name="Alverson A.J."/>
        </authorList>
    </citation>
    <scope>NUCLEOTIDE SEQUENCE [LARGE SCALE GENOMIC DNA]</scope>
    <source>
        <strain evidence="4 5">AJA232-27</strain>
    </source>
</reference>
<comment type="similarity">
    <text evidence="1">Belongs to the GST superfamily.</text>
</comment>
<dbReference type="InterPro" id="IPR004045">
    <property type="entry name" value="Glutathione_S-Trfase_N"/>
</dbReference>
<dbReference type="Gene3D" id="1.20.1050.10">
    <property type="match status" value="1"/>
</dbReference>
<accession>A0ABD3LYH2</accession>
<comment type="caution">
    <text evidence="4">The sequence shown here is derived from an EMBL/GenBank/DDBJ whole genome shotgun (WGS) entry which is preliminary data.</text>
</comment>
<dbReference type="InterPro" id="IPR036282">
    <property type="entry name" value="Glutathione-S-Trfase_C_sf"/>
</dbReference>
<dbReference type="Proteomes" id="UP001530293">
    <property type="component" value="Unassembled WGS sequence"/>
</dbReference>
<protein>
    <recommendedName>
        <fullName evidence="3">GST N-terminal domain-containing protein</fullName>
    </recommendedName>
</protein>
<evidence type="ECO:0000313" key="4">
    <source>
        <dbReference type="EMBL" id="KAL3756437.1"/>
    </source>
</evidence>
<dbReference type="InterPro" id="IPR036249">
    <property type="entry name" value="Thioredoxin-like_sf"/>
</dbReference>